<organism evidence="2">
    <name type="scientific">Lepeophtheirus salmonis</name>
    <name type="common">Salmon louse</name>
    <name type="synonym">Caligus salmonis</name>
    <dbReference type="NCBI Taxonomy" id="72036"/>
    <lineage>
        <taxon>Eukaryota</taxon>
        <taxon>Metazoa</taxon>
        <taxon>Ecdysozoa</taxon>
        <taxon>Arthropoda</taxon>
        <taxon>Crustacea</taxon>
        <taxon>Multicrustacea</taxon>
        <taxon>Hexanauplia</taxon>
        <taxon>Copepoda</taxon>
        <taxon>Siphonostomatoida</taxon>
        <taxon>Caligidae</taxon>
        <taxon>Lepeophtheirus</taxon>
    </lineage>
</organism>
<accession>A0A0K2UU29</accession>
<protein>
    <submittedName>
        <fullName evidence="2">Uncharacterized protein</fullName>
    </submittedName>
</protein>
<name>A0A0K2UU29_LEPSM</name>
<sequence>MFFSDEKTFCVDPVFNKQNNRVDRFEDLHRVSKTGGLVPHPARRRRTPCPTTWSLKDQGNPVCPQDHQEVGQGILRLQAGWGTRPHSQCCASLDEREHGFMAQELPASLNPRSKS</sequence>
<proteinExistence type="predicted"/>
<reference evidence="2" key="1">
    <citation type="submission" date="2014-05" db="EMBL/GenBank/DDBJ databases">
        <authorList>
            <person name="Chronopoulou M."/>
        </authorList>
    </citation>
    <scope>NUCLEOTIDE SEQUENCE</scope>
    <source>
        <tissue evidence="2">Whole organism</tissue>
    </source>
</reference>
<feature type="region of interest" description="Disordered" evidence="1">
    <location>
        <begin position="36"/>
        <end position="60"/>
    </location>
</feature>
<evidence type="ECO:0000313" key="2">
    <source>
        <dbReference type="EMBL" id="CDW41778.1"/>
    </source>
</evidence>
<dbReference type="EMBL" id="HACA01024417">
    <property type="protein sequence ID" value="CDW41778.1"/>
    <property type="molecule type" value="Transcribed_RNA"/>
</dbReference>
<dbReference type="AlphaFoldDB" id="A0A0K2UU29"/>
<evidence type="ECO:0000256" key="1">
    <source>
        <dbReference type="SAM" id="MobiDB-lite"/>
    </source>
</evidence>